<keyword evidence="2" id="KW-1185">Reference proteome</keyword>
<proteinExistence type="predicted"/>
<dbReference type="Proteomes" id="UP000198892">
    <property type="component" value="Unassembled WGS sequence"/>
</dbReference>
<name>A0A1I5MMW9_9BACI</name>
<dbReference type="EMBL" id="FOXD01000002">
    <property type="protein sequence ID" value="SFP10883.1"/>
    <property type="molecule type" value="Genomic_DNA"/>
</dbReference>
<dbReference type="AlphaFoldDB" id="A0A1I5MMW9"/>
<gene>
    <name evidence="1" type="ORF">SAMN05518683_102285</name>
</gene>
<organism evidence="1 2">
    <name type="scientific">Salibacterium halotolerans</name>
    <dbReference type="NCBI Taxonomy" id="1884432"/>
    <lineage>
        <taxon>Bacteria</taxon>
        <taxon>Bacillati</taxon>
        <taxon>Bacillota</taxon>
        <taxon>Bacilli</taxon>
        <taxon>Bacillales</taxon>
        <taxon>Bacillaceae</taxon>
    </lineage>
</organism>
<dbReference type="OrthoDB" id="1955632at2"/>
<evidence type="ECO:0000313" key="1">
    <source>
        <dbReference type="EMBL" id="SFP10883.1"/>
    </source>
</evidence>
<dbReference type="Gene3D" id="2.40.300.10">
    <property type="entry name" value="Head decoration protein D"/>
    <property type="match status" value="1"/>
</dbReference>
<dbReference type="STRING" id="1884432.SAMN05518683_102285"/>
<accession>A0A1I5MMW9</accession>
<dbReference type="Pfam" id="PF02924">
    <property type="entry name" value="HDPD"/>
    <property type="match status" value="1"/>
</dbReference>
<dbReference type="InterPro" id="IPR004195">
    <property type="entry name" value="Head_decoration_D"/>
</dbReference>
<reference evidence="2" key="1">
    <citation type="submission" date="2016-10" db="EMBL/GenBank/DDBJ databases">
        <authorList>
            <person name="Varghese N."/>
            <person name="Submissions S."/>
        </authorList>
    </citation>
    <scope>NUCLEOTIDE SEQUENCE [LARGE SCALE GENOMIC DNA]</scope>
    <source>
        <strain evidence="2">S7</strain>
    </source>
</reference>
<dbReference type="RefSeq" id="WP_093335115.1">
    <property type="nucleotide sequence ID" value="NZ_FOXD01000002.1"/>
</dbReference>
<evidence type="ECO:0000313" key="2">
    <source>
        <dbReference type="Proteomes" id="UP000198892"/>
    </source>
</evidence>
<protein>
    <submittedName>
        <fullName evidence="1">Bacteriophage lambda head decoration protein D</fullName>
    </submittedName>
</protein>
<sequence>MPENLQTNHGQFQNDNLFAGLVADVVTDSVTVKSGENLVRGTVVGLDTNNEAVAVDSANTDGSEEPFGVLAGDVDATNEALPGAVYLTGEFNEEKLTFGGSDAAADHYISLRDKGIFLKTNISAD</sequence>